<dbReference type="Proteomes" id="UP001159363">
    <property type="component" value="Chromosome 11"/>
</dbReference>
<evidence type="ECO:0000313" key="2">
    <source>
        <dbReference type="Proteomes" id="UP001159363"/>
    </source>
</evidence>
<comment type="caution">
    <text evidence="1">The sequence shown here is derived from an EMBL/GenBank/DDBJ whole genome shotgun (WGS) entry which is preliminary data.</text>
</comment>
<accession>A0ABQ9GHB7</accession>
<keyword evidence="2" id="KW-1185">Reference proteome</keyword>
<proteinExistence type="predicted"/>
<reference evidence="1 2" key="1">
    <citation type="submission" date="2023-02" db="EMBL/GenBank/DDBJ databases">
        <title>LHISI_Scaffold_Assembly.</title>
        <authorList>
            <person name="Stuart O.P."/>
            <person name="Cleave R."/>
            <person name="Magrath M.J.L."/>
            <person name="Mikheyev A.S."/>
        </authorList>
    </citation>
    <scope>NUCLEOTIDE SEQUENCE [LARGE SCALE GENOMIC DNA]</scope>
    <source>
        <strain evidence="1">Daus_M_001</strain>
        <tissue evidence="1">Leg muscle</tissue>
    </source>
</reference>
<dbReference type="EMBL" id="JARBHB010000012">
    <property type="protein sequence ID" value="KAJ8871414.1"/>
    <property type="molecule type" value="Genomic_DNA"/>
</dbReference>
<protein>
    <submittedName>
        <fullName evidence="1">Uncharacterized protein</fullName>
    </submittedName>
</protein>
<name>A0ABQ9GHB7_9NEOP</name>
<sequence length="262" mass="28552">MRNHGLGGELAFRAKTTSGVGVKGAHSSGQGRSSTLWETEVQIVSSSEPAKHRTSRHLAADEPTLGGSSNFAPATIAPTFISMSSAFLDQVKNNASPSYNFHWTVTSTTWLVCLSFIVFDSLSGGCELQRIRGGVVVRLLTPSTEAKRVQFPAGPLPGFSSVETFPNDVTGRRVFSAVSRLPALRCCSIFTSHHPHWLSRPPPKYLHTQEAEARVYAHSRLFPGTSLRKLSRQQDCLGPKTTGRWRWALVGGRPYSGPTNHP</sequence>
<gene>
    <name evidence="1" type="ORF">PR048_027731</name>
</gene>
<organism evidence="1 2">
    <name type="scientific">Dryococelus australis</name>
    <dbReference type="NCBI Taxonomy" id="614101"/>
    <lineage>
        <taxon>Eukaryota</taxon>
        <taxon>Metazoa</taxon>
        <taxon>Ecdysozoa</taxon>
        <taxon>Arthropoda</taxon>
        <taxon>Hexapoda</taxon>
        <taxon>Insecta</taxon>
        <taxon>Pterygota</taxon>
        <taxon>Neoptera</taxon>
        <taxon>Polyneoptera</taxon>
        <taxon>Phasmatodea</taxon>
        <taxon>Verophasmatodea</taxon>
        <taxon>Anareolatae</taxon>
        <taxon>Phasmatidae</taxon>
        <taxon>Eurycanthinae</taxon>
        <taxon>Dryococelus</taxon>
    </lineage>
</organism>
<evidence type="ECO:0000313" key="1">
    <source>
        <dbReference type="EMBL" id="KAJ8871414.1"/>
    </source>
</evidence>